<proteinExistence type="inferred from homology"/>
<evidence type="ECO:0008006" key="13">
    <source>
        <dbReference type="Google" id="ProtNLM"/>
    </source>
</evidence>
<feature type="compositionally biased region" description="Low complexity" evidence="9">
    <location>
        <begin position="361"/>
        <end position="373"/>
    </location>
</feature>
<comment type="caution">
    <text evidence="11">The sequence shown here is derived from an EMBL/GenBank/DDBJ whole genome shotgun (WGS) entry which is preliminary data.</text>
</comment>
<dbReference type="RefSeq" id="WP_133284748.1">
    <property type="nucleotide sequence ID" value="NZ_SMSI01000002.1"/>
</dbReference>
<dbReference type="Proteomes" id="UP000295131">
    <property type="component" value="Unassembled WGS sequence"/>
</dbReference>
<evidence type="ECO:0000256" key="8">
    <source>
        <dbReference type="ARBA" id="ARBA00037937"/>
    </source>
</evidence>
<dbReference type="OrthoDB" id="8456606at2"/>
<evidence type="ECO:0000313" key="11">
    <source>
        <dbReference type="EMBL" id="TDH36048.1"/>
    </source>
</evidence>
<dbReference type="GO" id="GO:0005886">
    <property type="term" value="C:plasma membrane"/>
    <property type="evidence" value="ECO:0007669"/>
    <property type="project" value="UniProtKB-SubCell"/>
</dbReference>
<feature type="region of interest" description="Disordered" evidence="9">
    <location>
        <begin position="101"/>
        <end position="148"/>
    </location>
</feature>
<evidence type="ECO:0000256" key="7">
    <source>
        <dbReference type="ARBA" id="ARBA00023143"/>
    </source>
</evidence>
<feature type="compositionally biased region" description="Basic and acidic residues" evidence="9">
    <location>
        <begin position="374"/>
        <end position="397"/>
    </location>
</feature>
<keyword evidence="7" id="KW-0975">Bacterial flagellum</keyword>
<keyword evidence="5 10" id="KW-1133">Transmembrane helix</keyword>
<dbReference type="Pfam" id="PF04347">
    <property type="entry name" value="FliO"/>
    <property type="match status" value="1"/>
</dbReference>
<evidence type="ECO:0000313" key="12">
    <source>
        <dbReference type="Proteomes" id="UP000295131"/>
    </source>
</evidence>
<evidence type="ECO:0000256" key="10">
    <source>
        <dbReference type="SAM" id="Phobius"/>
    </source>
</evidence>
<dbReference type="PANTHER" id="PTHR38766:SF1">
    <property type="entry name" value="FLAGELLAR PROTEIN FLIO"/>
    <property type="match status" value="1"/>
</dbReference>
<evidence type="ECO:0000256" key="5">
    <source>
        <dbReference type="ARBA" id="ARBA00022989"/>
    </source>
</evidence>
<keyword evidence="12" id="KW-1185">Reference proteome</keyword>
<sequence length="397" mass="41759">MLEDSGQTANFLVAIVAVALGLLVLFGVMWFIRSRSNSTFIRGGKNRQPRLAVLDAAPVDTRRRLVLVRRDGVEHLILIGGPTDVVIESGITADIEDGLLDRAPADNRPATTAARNSAHAGDEPGQPEVARTDAASPSAAPSPARVASATIAARNPQAEPVPLAAQEPLRDPAPAPALKPEMQEAAPVAPVREAAPATRQAAAVVAAFPHRKNESEEALDAARGRVLSPATDPDAIRMDAANGPQTAYQEFEAAEPVYNAPGPQGLTPKPENAASATVAIVPGTIRAISPAHQPVQPTARLQPGRDERSEFEAILEDELSGDFEMDDLGLGEELLREDARVQRDGDLSTVSPAASTGPVSAAPAPTIAATAVPTRDRSRDTLEDEMNKLLGDLTRRN</sequence>
<evidence type="ECO:0000256" key="6">
    <source>
        <dbReference type="ARBA" id="ARBA00023136"/>
    </source>
</evidence>
<dbReference type="GO" id="GO:0009425">
    <property type="term" value="C:bacterial-type flagellum basal body"/>
    <property type="evidence" value="ECO:0007669"/>
    <property type="project" value="UniProtKB-SubCell"/>
</dbReference>
<feature type="compositionally biased region" description="Low complexity" evidence="9">
    <location>
        <begin position="132"/>
        <end position="148"/>
    </location>
</feature>
<keyword evidence="4 10" id="KW-0812">Transmembrane</keyword>
<evidence type="ECO:0000256" key="1">
    <source>
        <dbReference type="ARBA" id="ARBA00004117"/>
    </source>
</evidence>
<reference evidence="11 12" key="1">
    <citation type="journal article" date="2013" name="Int. J. Syst. Evol. Microbiol.">
        <title>Hoeflea suaedae sp. nov., an endophytic bacterium isolated from the root of the halophyte Suaeda maritima.</title>
        <authorList>
            <person name="Chung E.J."/>
            <person name="Park J.A."/>
            <person name="Pramanik P."/>
            <person name="Bibi F."/>
            <person name="Jeon C.O."/>
            <person name="Chung Y.R."/>
        </authorList>
    </citation>
    <scope>NUCLEOTIDE SEQUENCE [LARGE SCALE GENOMIC DNA]</scope>
    <source>
        <strain evidence="11 12">YC6898</strain>
    </source>
</reference>
<evidence type="ECO:0000256" key="4">
    <source>
        <dbReference type="ARBA" id="ARBA00022692"/>
    </source>
</evidence>
<protein>
    <recommendedName>
        <fullName evidence="13">Flagellar biosynthesis protein FliO</fullName>
    </recommendedName>
</protein>
<feature type="compositionally biased region" description="Polar residues" evidence="9">
    <location>
        <begin position="348"/>
        <end position="358"/>
    </location>
</feature>
<comment type="similarity">
    <text evidence="8">Belongs to the FliO/MopB family.</text>
</comment>
<evidence type="ECO:0000256" key="9">
    <source>
        <dbReference type="SAM" id="MobiDB-lite"/>
    </source>
</evidence>
<dbReference type="AlphaFoldDB" id="A0A4R5PL47"/>
<keyword evidence="6 10" id="KW-0472">Membrane</keyword>
<dbReference type="EMBL" id="SMSI01000002">
    <property type="protein sequence ID" value="TDH36048.1"/>
    <property type="molecule type" value="Genomic_DNA"/>
</dbReference>
<comment type="subcellular location">
    <subcellularLocation>
        <location evidence="1">Bacterial flagellum basal body</location>
    </subcellularLocation>
    <subcellularLocation>
        <location evidence="2">Cell membrane</location>
    </subcellularLocation>
</comment>
<evidence type="ECO:0000256" key="2">
    <source>
        <dbReference type="ARBA" id="ARBA00004236"/>
    </source>
</evidence>
<name>A0A4R5PL47_9HYPH</name>
<dbReference type="PANTHER" id="PTHR38766">
    <property type="entry name" value="FLAGELLAR PROTEIN FLIO"/>
    <property type="match status" value="1"/>
</dbReference>
<dbReference type="InterPro" id="IPR052205">
    <property type="entry name" value="FliO/MopB"/>
</dbReference>
<accession>A0A4R5PL47</accession>
<dbReference type="InterPro" id="IPR022781">
    <property type="entry name" value="Flagellar_biosynth_FliO"/>
</dbReference>
<gene>
    <name evidence="11" type="ORF">E2A64_12165</name>
</gene>
<evidence type="ECO:0000256" key="3">
    <source>
        <dbReference type="ARBA" id="ARBA00022475"/>
    </source>
</evidence>
<feature type="transmembrane region" description="Helical" evidence="10">
    <location>
        <begin position="12"/>
        <end position="32"/>
    </location>
</feature>
<organism evidence="11 12">
    <name type="scientific">Pseudohoeflea suaedae</name>
    <dbReference type="NCBI Taxonomy" id="877384"/>
    <lineage>
        <taxon>Bacteria</taxon>
        <taxon>Pseudomonadati</taxon>
        <taxon>Pseudomonadota</taxon>
        <taxon>Alphaproteobacteria</taxon>
        <taxon>Hyphomicrobiales</taxon>
        <taxon>Rhizobiaceae</taxon>
        <taxon>Pseudohoeflea</taxon>
    </lineage>
</organism>
<keyword evidence="3" id="KW-1003">Cell membrane</keyword>
<feature type="region of interest" description="Disordered" evidence="9">
    <location>
        <begin position="342"/>
        <end position="397"/>
    </location>
</feature>
<dbReference type="GO" id="GO:0044781">
    <property type="term" value="P:bacterial-type flagellum organization"/>
    <property type="evidence" value="ECO:0007669"/>
    <property type="project" value="InterPro"/>
</dbReference>